<name>A0A1G2R401_9BACT</name>
<dbReference type="PANTHER" id="PTHR23419:SF8">
    <property type="entry name" value="FI09726P"/>
    <property type="match status" value="1"/>
</dbReference>
<reference evidence="2 3" key="1">
    <citation type="journal article" date="2016" name="Nat. Commun.">
        <title>Thousands of microbial genomes shed light on interconnected biogeochemical processes in an aquifer system.</title>
        <authorList>
            <person name="Anantharaman K."/>
            <person name="Brown C.T."/>
            <person name="Hug L.A."/>
            <person name="Sharon I."/>
            <person name="Castelle C.J."/>
            <person name="Probst A.J."/>
            <person name="Thomas B.C."/>
            <person name="Singh A."/>
            <person name="Wilkins M.J."/>
            <person name="Karaoz U."/>
            <person name="Brodie E.L."/>
            <person name="Williams K.H."/>
            <person name="Hubbard S.S."/>
            <person name="Banfield J.F."/>
        </authorList>
    </citation>
    <scope>NUCLEOTIDE SEQUENCE [LARGE SCALE GENOMIC DNA]</scope>
</reference>
<dbReference type="AlphaFoldDB" id="A0A1G2R401"/>
<sequence>MGNKAGYILVYTTVAKRSDAEKIAEFLDGKKLSACTQIVGPITSVCRWRGKLEKSKEWLCGIKTKIALYKNVEKVLKAIHPYELPEIVAIPIIKGSREYLEWMEGEI</sequence>
<dbReference type="Gene3D" id="3.30.70.120">
    <property type="match status" value="1"/>
</dbReference>
<evidence type="ECO:0000313" key="2">
    <source>
        <dbReference type="EMBL" id="OHA67109.1"/>
    </source>
</evidence>
<dbReference type="SUPFAM" id="SSF54913">
    <property type="entry name" value="GlnB-like"/>
    <property type="match status" value="1"/>
</dbReference>
<dbReference type="InterPro" id="IPR015867">
    <property type="entry name" value="N-reg_PII/ATP_PRibTrfase_C"/>
</dbReference>
<gene>
    <name evidence="2" type="ORF">A3C82_02560</name>
</gene>
<protein>
    <recommendedName>
        <fullName evidence="4">Divalent-cation tolerance protein CutA</fullName>
    </recommendedName>
</protein>
<accession>A0A1G2R401</accession>
<dbReference type="GO" id="GO:0010038">
    <property type="term" value="P:response to metal ion"/>
    <property type="evidence" value="ECO:0007669"/>
    <property type="project" value="InterPro"/>
</dbReference>
<dbReference type="InterPro" id="IPR011322">
    <property type="entry name" value="N-reg_PII-like_a/b"/>
</dbReference>
<comment type="caution">
    <text evidence="2">The sequence shown here is derived from an EMBL/GenBank/DDBJ whole genome shotgun (WGS) entry which is preliminary data.</text>
</comment>
<dbReference type="PANTHER" id="PTHR23419">
    <property type="entry name" value="DIVALENT CATION TOLERANCE CUTA-RELATED"/>
    <property type="match status" value="1"/>
</dbReference>
<dbReference type="EMBL" id="MHTW01000018">
    <property type="protein sequence ID" value="OHA67109.1"/>
    <property type="molecule type" value="Genomic_DNA"/>
</dbReference>
<evidence type="ECO:0008006" key="4">
    <source>
        <dbReference type="Google" id="ProtNLM"/>
    </source>
</evidence>
<dbReference type="Pfam" id="PF03091">
    <property type="entry name" value="CutA1"/>
    <property type="match status" value="1"/>
</dbReference>
<organism evidence="2 3">
    <name type="scientific">Candidatus Wildermuthbacteria bacterium RIFCSPHIGHO2_02_FULL_47_12</name>
    <dbReference type="NCBI Taxonomy" id="1802451"/>
    <lineage>
        <taxon>Bacteria</taxon>
        <taxon>Candidatus Wildermuthiibacteriota</taxon>
    </lineage>
</organism>
<comment type="similarity">
    <text evidence="1">Belongs to the CutA family.</text>
</comment>
<dbReference type="GO" id="GO:0005507">
    <property type="term" value="F:copper ion binding"/>
    <property type="evidence" value="ECO:0007669"/>
    <property type="project" value="TreeGrafter"/>
</dbReference>
<dbReference type="STRING" id="1802451.A3C82_02560"/>
<dbReference type="Proteomes" id="UP000176901">
    <property type="component" value="Unassembled WGS sequence"/>
</dbReference>
<evidence type="ECO:0000256" key="1">
    <source>
        <dbReference type="ARBA" id="ARBA00010169"/>
    </source>
</evidence>
<evidence type="ECO:0000313" key="3">
    <source>
        <dbReference type="Proteomes" id="UP000176901"/>
    </source>
</evidence>
<proteinExistence type="inferred from homology"/>
<dbReference type="InterPro" id="IPR004323">
    <property type="entry name" value="Ion_tolerance_CutA"/>
</dbReference>